<keyword evidence="3" id="KW-1185">Reference proteome</keyword>
<reference evidence="2" key="1">
    <citation type="submission" date="2020-10" db="EMBL/GenBank/DDBJ databases">
        <authorList>
            <person name="Castelo-Branco R."/>
            <person name="Eusebio N."/>
            <person name="Adriana R."/>
            <person name="Vieira A."/>
            <person name="Brugerolle De Fraissinette N."/>
            <person name="Rezende De Castro R."/>
            <person name="Schneider M.P."/>
            <person name="Vasconcelos V."/>
            <person name="Leao P.N."/>
        </authorList>
    </citation>
    <scope>NUCLEOTIDE SEQUENCE</scope>
    <source>
        <strain evidence="2">LEGE 11480</strain>
    </source>
</reference>
<dbReference type="Proteomes" id="UP000625316">
    <property type="component" value="Unassembled WGS sequence"/>
</dbReference>
<evidence type="ECO:0000313" key="3">
    <source>
        <dbReference type="Proteomes" id="UP000625316"/>
    </source>
</evidence>
<feature type="compositionally biased region" description="Polar residues" evidence="1">
    <location>
        <begin position="159"/>
        <end position="168"/>
    </location>
</feature>
<protein>
    <submittedName>
        <fullName evidence="2">Uncharacterized protein</fullName>
    </submittedName>
</protein>
<dbReference type="EMBL" id="JADEXQ010000014">
    <property type="protein sequence ID" value="MBE9029336.1"/>
    <property type="molecule type" value="Genomic_DNA"/>
</dbReference>
<name>A0A928VMD8_9CYAN</name>
<sequence length="341" mass="37746">MAPEQRNHLQQQFRQLSPEDQQEFLKRLHLSIDGGTSQFNFDKAKSFQVEVHGGTAYIGDIHIDPVTLEKALRNFARPEPSNYDPKNIASIFRRDHGSINSLGYALQNYLNRYAITRIDWFTSYLNSNSKSLSNKILLGLSGTFLAALTLLSIGNSASKTESVSQESETTLRHTKDSKQTSKSQKSEIVVVETSHPDGVYITDDSSQIVGAVANGTKVNLLERRGHTDSCKTDRGWLPCASVPHSSLEHNPVLYSVHHSISSTTALVKELFSKNETAIVLQPKSGAAVVRLWSRSSAGKHVGGIAVGQRVHVFRCDDTQNSCEVGNRSISIRGWIDKSYLH</sequence>
<evidence type="ECO:0000256" key="1">
    <source>
        <dbReference type="SAM" id="MobiDB-lite"/>
    </source>
</evidence>
<evidence type="ECO:0000313" key="2">
    <source>
        <dbReference type="EMBL" id="MBE9029336.1"/>
    </source>
</evidence>
<feature type="region of interest" description="Disordered" evidence="1">
    <location>
        <begin position="159"/>
        <end position="188"/>
    </location>
</feature>
<proteinExistence type="predicted"/>
<feature type="compositionally biased region" description="Basic and acidic residues" evidence="1">
    <location>
        <begin position="169"/>
        <end position="179"/>
    </location>
</feature>
<accession>A0A928VMD8</accession>
<dbReference type="RefSeq" id="WP_264324154.1">
    <property type="nucleotide sequence ID" value="NZ_JADEXQ010000014.1"/>
</dbReference>
<comment type="caution">
    <text evidence="2">The sequence shown here is derived from an EMBL/GenBank/DDBJ whole genome shotgun (WGS) entry which is preliminary data.</text>
</comment>
<gene>
    <name evidence="2" type="ORF">IQ266_06115</name>
</gene>
<dbReference type="AlphaFoldDB" id="A0A928VMD8"/>
<organism evidence="2 3">
    <name type="scientific">Romeriopsis navalis LEGE 11480</name>
    <dbReference type="NCBI Taxonomy" id="2777977"/>
    <lineage>
        <taxon>Bacteria</taxon>
        <taxon>Bacillati</taxon>
        <taxon>Cyanobacteriota</taxon>
        <taxon>Cyanophyceae</taxon>
        <taxon>Leptolyngbyales</taxon>
        <taxon>Leptolyngbyaceae</taxon>
        <taxon>Romeriopsis</taxon>
        <taxon>Romeriopsis navalis</taxon>
    </lineage>
</organism>